<evidence type="ECO:0000313" key="2">
    <source>
        <dbReference type="EMBL" id="CAI10724.1"/>
    </source>
</evidence>
<reference evidence="2" key="1">
    <citation type="submission" date="2004-11" db="EMBL/GenBank/DDBJ databases">
        <title>Interaction Fragaria vesca-Rhizoctonia fragariae.</title>
        <authorList>
            <person name="Martelli G."/>
            <person name="Ippolito C."/>
            <person name="Saluzzi D."/>
            <person name="Milella L."/>
            <person name="Lapelosa M."/>
            <person name="Greco I."/>
        </authorList>
    </citation>
    <scope>NUCLEOTIDE SEQUENCE</scope>
</reference>
<organism evidence="2">
    <name type="scientific">Rhizoctonia fragariae</name>
    <dbReference type="NCBI Taxonomy" id="301530"/>
    <lineage>
        <taxon>Eukaryota</taxon>
        <taxon>Fungi</taxon>
        <taxon>Dikarya</taxon>
        <taxon>Basidiomycota</taxon>
        <taxon>Agaricomycotina</taxon>
        <taxon>Agaricomycetes</taxon>
        <taxon>Cantharellales</taxon>
        <taxon>Ceratobasidiaceae</taxon>
        <taxon>Rhizoctonia</taxon>
    </lineage>
</organism>
<proteinExistence type="evidence at transcript level"/>
<feature type="region of interest" description="Disordered" evidence="1">
    <location>
        <begin position="67"/>
        <end position="92"/>
    </location>
</feature>
<protein>
    <submittedName>
        <fullName evidence="2">Putative reduced viability upon starvation protein 161</fullName>
    </submittedName>
</protein>
<dbReference type="EMBL" id="AJ863511">
    <property type="protein sequence ID" value="CAI10724.1"/>
    <property type="molecule type" value="mRNA"/>
</dbReference>
<name>Q5TIQ3_9AGAM</name>
<feature type="compositionally biased region" description="Basic residues" evidence="1">
    <location>
        <begin position="83"/>
        <end position="92"/>
    </location>
</feature>
<accession>Q5TIQ3</accession>
<sequence>LRPTSGVQWTLSSSHILRRSSSTFWRYPTVLKRRGPTSRREKPHHSHRRVCLTRRCILPRIPPGRSLLLSQEEEEESDGSRSRSLRTRRRSP</sequence>
<feature type="non-terminal residue" evidence="2">
    <location>
        <position position="1"/>
    </location>
</feature>
<gene>
    <name evidence="2" type="primary">rvs161</name>
</gene>
<evidence type="ECO:0000256" key="1">
    <source>
        <dbReference type="SAM" id="MobiDB-lite"/>
    </source>
</evidence>
<dbReference type="AlphaFoldDB" id="Q5TIQ3"/>